<name>A0ABT1E6Q1_9FIRM</name>
<sequence length="255" mass="29764">MKTVYQCSNTVTGIFSAIYDGWKERRDEEWGIKIKEDGELELFSTYVEVEENNRKVLAVESMIKRHLGYAAYWDIYHAALSFDYSKGNAIAETILEARKLKDSKKIMEHLSNPSVLKVFALSRNVGGEAHNLTGFVRFKELQSQILYGEITPKNQVLTCLAPHFADRLPVENWMIYDKSHHMLVVHEAKKQWVLVSDEELKIEKTLQFSEKEEEFSRMWQGFCKSISIASRENRRCQMNHLPLRYRGNMTEFVLS</sequence>
<dbReference type="Proteomes" id="UP001523566">
    <property type="component" value="Unassembled WGS sequence"/>
</dbReference>
<dbReference type="InterPro" id="IPR023875">
    <property type="entry name" value="DNA_repair_put"/>
</dbReference>
<reference evidence="2 3" key="1">
    <citation type="journal article" date="2022" name="Genome Biol. Evol.">
        <title>Host diet, physiology and behaviors set the stage for Lachnospiraceae cladogenesis.</title>
        <authorList>
            <person name="Vera-Ponce De Leon A."/>
            <person name="Schneider M."/>
            <person name="Jahnes B.C."/>
            <person name="Sadowski V."/>
            <person name="Camuy-Velez L.A."/>
            <person name="Duan J."/>
            <person name="Sabree Z.L."/>
        </authorList>
    </citation>
    <scope>NUCLEOTIDE SEQUENCE [LARGE SCALE GENOMIC DNA]</scope>
    <source>
        <strain evidence="2 3">PAL113</strain>
    </source>
</reference>
<gene>
    <name evidence="2" type="ORF">NK125_02460</name>
</gene>
<dbReference type="EMBL" id="JAMZFW010000002">
    <property type="protein sequence ID" value="MCP1101274.1"/>
    <property type="molecule type" value="Genomic_DNA"/>
</dbReference>
<organism evidence="2 3">
    <name type="scientific">Aequitasia blattaphilus</name>
    <dbReference type="NCBI Taxonomy" id="2949332"/>
    <lineage>
        <taxon>Bacteria</taxon>
        <taxon>Bacillati</taxon>
        <taxon>Bacillota</taxon>
        <taxon>Clostridia</taxon>
        <taxon>Lachnospirales</taxon>
        <taxon>Lachnospiraceae</taxon>
        <taxon>Aequitasia</taxon>
    </lineage>
</organism>
<evidence type="ECO:0000313" key="3">
    <source>
        <dbReference type="Proteomes" id="UP001523566"/>
    </source>
</evidence>
<keyword evidence="3" id="KW-1185">Reference proteome</keyword>
<comment type="caution">
    <text evidence="2">The sequence shown here is derived from an EMBL/GenBank/DDBJ whole genome shotgun (WGS) entry which is preliminary data.</text>
</comment>
<proteinExistence type="predicted"/>
<dbReference type="NCBIfam" id="TIGR03915">
    <property type="entry name" value="SAM_7_link_chp"/>
    <property type="match status" value="1"/>
</dbReference>
<dbReference type="InterPro" id="IPR025404">
    <property type="entry name" value="DUF4130"/>
</dbReference>
<dbReference type="RefSeq" id="WP_262065055.1">
    <property type="nucleotide sequence ID" value="NZ_JAMXOD010000002.1"/>
</dbReference>
<evidence type="ECO:0000259" key="1">
    <source>
        <dbReference type="Pfam" id="PF13566"/>
    </source>
</evidence>
<evidence type="ECO:0000313" key="2">
    <source>
        <dbReference type="EMBL" id="MCP1101274.1"/>
    </source>
</evidence>
<accession>A0ABT1E6Q1</accession>
<feature type="domain" description="DUF4130" evidence="1">
    <location>
        <begin position="90"/>
        <end position="251"/>
    </location>
</feature>
<dbReference type="Pfam" id="PF13566">
    <property type="entry name" value="DUF4130"/>
    <property type="match status" value="1"/>
</dbReference>
<protein>
    <submittedName>
        <fullName evidence="2">TIGR03915 family putative DNA repair protein</fullName>
    </submittedName>
</protein>